<sequence>MLAAEARLKAGGTAVDAVEAALRPLEDSPLFNAGRGAALTHEGRAELDAAIMDGATLAAGSVAGVTTVRNPISLARAVMTDGRHVMMQGAGADAFAAEQKLELVPNDYFVTPERVKQLEEAQREKAAFKIDKYGTVGVVVLDQAGNLAAGTSTGGIANKRFGRVGDSPIIGAGTYADNASCGVSATGSGEYFIRATAARSVCARMEFGKLSLKEAADATIAHIGKIGGDGGLIALDREGNYAFALNTPGMYRGVLLAGQPPQTFIFKDDAPTTK</sequence>
<dbReference type="PANTHER" id="PTHR10188:SF6">
    <property type="entry name" value="N(4)-(BETA-N-ACETYLGLUCOSAMINYL)-L-ASPARAGINASE"/>
    <property type="match status" value="1"/>
</dbReference>
<dbReference type="RefSeq" id="WP_222874114.1">
    <property type="nucleotide sequence ID" value="NZ_CP039704.1"/>
</dbReference>
<dbReference type="Proteomes" id="UP000298714">
    <property type="component" value="Chromosome"/>
</dbReference>
<dbReference type="GO" id="GO:0016811">
    <property type="term" value="F:hydrolase activity, acting on carbon-nitrogen (but not peptide) bonds, in linear amides"/>
    <property type="evidence" value="ECO:0007669"/>
    <property type="project" value="UniProtKB-ARBA"/>
</dbReference>
<name>A0A4D7C678_9SPHN</name>
<keyword evidence="3" id="KW-0068">Autocatalytic cleavage</keyword>
<dbReference type="SUPFAM" id="SSF56235">
    <property type="entry name" value="N-terminal nucleophile aminohydrolases (Ntn hydrolases)"/>
    <property type="match status" value="1"/>
</dbReference>
<keyword evidence="1" id="KW-0645">Protease</keyword>
<protein>
    <recommendedName>
        <fullName evidence="4">Isoaspartyl peptidase</fullName>
    </recommendedName>
</protein>
<dbReference type="KEGG" id="hgn:E6W36_06040"/>
<gene>
    <name evidence="8" type="ORF">E6W36_06040</name>
</gene>
<feature type="active site" description="Nucleophile" evidence="5">
    <location>
        <position position="135"/>
    </location>
</feature>
<dbReference type="GO" id="GO:0006508">
    <property type="term" value="P:proteolysis"/>
    <property type="evidence" value="ECO:0007669"/>
    <property type="project" value="UniProtKB-KW"/>
</dbReference>
<feature type="binding site" evidence="6">
    <location>
        <begin position="163"/>
        <end position="166"/>
    </location>
    <ligand>
        <name>substrate</name>
    </ligand>
</feature>
<dbReference type="InterPro" id="IPR000246">
    <property type="entry name" value="Peptidase_T2"/>
</dbReference>
<evidence type="ECO:0000256" key="1">
    <source>
        <dbReference type="ARBA" id="ARBA00022670"/>
    </source>
</evidence>
<evidence type="ECO:0000313" key="9">
    <source>
        <dbReference type="Proteomes" id="UP000298714"/>
    </source>
</evidence>
<evidence type="ECO:0000313" key="8">
    <source>
        <dbReference type="EMBL" id="QCI79280.1"/>
    </source>
</evidence>
<dbReference type="Gene3D" id="3.60.20.30">
    <property type="entry name" value="(Glycosyl)asparaginase"/>
    <property type="match status" value="1"/>
</dbReference>
<dbReference type="AlphaFoldDB" id="A0A4D7C678"/>
<feature type="site" description="Cleavage; by autolysis" evidence="7">
    <location>
        <begin position="134"/>
        <end position="135"/>
    </location>
</feature>
<evidence type="ECO:0000256" key="4">
    <source>
        <dbReference type="ARBA" id="ARBA00069124"/>
    </source>
</evidence>
<evidence type="ECO:0000256" key="2">
    <source>
        <dbReference type="ARBA" id="ARBA00022801"/>
    </source>
</evidence>
<evidence type="ECO:0000256" key="3">
    <source>
        <dbReference type="ARBA" id="ARBA00022813"/>
    </source>
</evidence>
<dbReference type="CDD" id="cd04701">
    <property type="entry name" value="Asparaginase_2"/>
    <property type="match status" value="1"/>
</dbReference>
<evidence type="ECO:0000256" key="5">
    <source>
        <dbReference type="PIRSR" id="PIRSR600246-1"/>
    </source>
</evidence>
<evidence type="ECO:0000256" key="7">
    <source>
        <dbReference type="PIRSR" id="PIRSR600246-3"/>
    </source>
</evidence>
<keyword evidence="2" id="KW-0378">Hydrolase</keyword>
<dbReference type="InterPro" id="IPR029055">
    <property type="entry name" value="Ntn_hydrolases_N"/>
</dbReference>
<dbReference type="FunFam" id="3.60.20.30:FF:000001">
    <property type="entry name" value="Isoaspartyl peptidase/L-asparaginase"/>
    <property type="match status" value="1"/>
</dbReference>
<feature type="binding site" evidence="6">
    <location>
        <begin position="186"/>
        <end position="189"/>
    </location>
    <ligand>
        <name>substrate</name>
    </ligand>
</feature>
<evidence type="ECO:0000256" key="6">
    <source>
        <dbReference type="PIRSR" id="PIRSR600246-2"/>
    </source>
</evidence>
<dbReference type="GO" id="GO:0008233">
    <property type="term" value="F:peptidase activity"/>
    <property type="evidence" value="ECO:0007669"/>
    <property type="project" value="UniProtKB-KW"/>
</dbReference>
<dbReference type="PANTHER" id="PTHR10188">
    <property type="entry name" value="L-ASPARAGINASE"/>
    <property type="match status" value="1"/>
</dbReference>
<dbReference type="Pfam" id="PF01112">
    <property type="entry name" value="Asparaginase_2"/>
    <property type="match status" value="1"/>
</dbReference>
<organism evidence="8 9">
    <name type="scientific">Hankyongella ginsenosidimutans</name>
    <dbReference type="NCBI Taxonomy" id="1763828"/>
    <lineage>
        <taxon>Bacteria</taxon>
        <taxon>Pseudomonadati</taxon>
        <taxon>Pseudomonadota</taxon>
        <taxon>Alphaproteobacteria</taxon>
        <taxon>Sphingomonadales</taxon>
        <taxon>Sphingomonadaceae</taxon>
        <taxon>Hankyongella</taxon>
    </lineage>
</organism>
<proteinExistence type="predicted"/>
<accession>A0A4D7C678</accession>
<reference evidence="9" key="1">
    <citation type="submission" date="2019-04" db="EMBL/GenBank/DDBJ databases">
        <title>Complete genome sequence of Sphingomonas sp. W1-2-3.</title>
        <authorList>
            <person name="Im W.T."/>
        </authorList>
    </citation>
    <scope>NUCLEOTIDE SEQUENCE [LARGE SCALE GENOMIC DNA]</scope>
    <source>
        <strain evidence="9">W1-2-3</strain>
    </source>
</reference>
<dbReference type="EMBL" id="CP039704">
    <property type="protein sequence ID" value="QCI79280.1"/>
    <property type="molecule type" value="Genomic_DNA"/>
</dbReference>
<keyword evidence="9" id="KW-1185">Reference proteome</keyword>